<feature type="transmembrane region" description="Helical" evidence="1">
    <location>
        <begin position="125"/>
        <end position="146"/>
    </location>
</feature>
<keyword evidence="1" id="KW-1133">Transmembrane helix</keyword>
<evidence type="ECO:0000256" key="1">
    <source>
        <dbReference type="SAM" id="Phobius"/>
    </source>
</evidence>
<keyword evidence="3" id="KW-1185">Reference proteome</keyword>
<organism evidence="2 3">
    <name type="scientific">Streptomyces silvisoli</name>
    <dbReference type="NCBI Taxonomy" id="3034235"/>
    <lineage>
        <taxon>Bacteria</taxon>
        <taxon>Bacillati</taxon>
        <taxon>Actinomycetota</taxon>
        <taxon>Actinomycetes</taxon>
        <taxon>Kitasatosporales</taxon>
        <taxon>Streptomycetaceae</taxon>
        <taxon>Streptomyces</taxon>
    </lineage>
</organism>
<protein>
    <recommendedName>
        <fullName evidence="4">Two-component sensor histidine kinase</fullName>
    </recommendedName>
</protein>
<name>A0ABT5ZH06_9ACTN</name>
<evidence type="ECO:0000313" key="3">
    <source>
        <dbReference type="Proteomes" id="UP001216579"/>
    </source>
</evidence>
<feature type="transmembrane region" description="Helical" evidence="1">
    <location>
        <begin position="53"/>
        <end position="72"/>
    </location>
</feature>
<feature type="transmembrane region" description="Helical" evidence="1">
    <location>
        <begin position="92"/>
        <end position="113"/>
    </location>
</feature>
<keyword evidence="1" id="KW-0812">Transmembrane</keyword>
<dbReference type="EMBL" id="JARJBC010000003">
    <property type="protein sequence ID" value="MDF3289097.1"/>
    <property type="molecule type" value="Genomic_DNA"/>
</dbReference>
<accession>A0ABT5ZH06</accession>
<dbReference type="Proteomes" id="UP001216579">
    <property type="component" value="Unassembled WGS sequence"/>
</dbReference>
<reference evidence="2 3" key="1">
    <citation type="submission" date="2023-03" db="EMBL/GenBank/DDBJ databases">
        <title>Draft genome sequence of Streptomyces sp. RB6PN23 isolated from peat swamp forest in Thailand.</title>
        <authorList>
            <person name="Klaysubun C."/>
            <person name="Duangmal K."/>
        </authorList>
    </citation>
    <scope>NUCLEOTIDE SEQUENCE [LARGE SCALE GENOMIC DNA]</scope>
    <source>
        <strain evidence="2 3">RB6PN23</strain>
    </source>
</reference>
<dbReference type="RefSeq" id="WP_276092748.1">
    <property type="nucleotide sequence ID" value="NZ_JARJBC010000003.1"/>
</dbReference>
<gene>
    <name evidence="2" type="ORF">P3G67_07590</name>
</gene>
<comment type="caution">
    <text evidence="2">The sequence shown here is derived from an EMBL/GenBank/DDBJ whole genome shotgun (WGS) entry which is preliminary data.</text>
</comment>
<evidence type="ECO:0000313" key="2">
    <source>
        <dbReference type="EMBL" id="MDF3289097.1"/>
    </source>
</evidence>
<proteinExistence type="predicted"/>
<keyword evidence="1" id="KW-0472">Membrane</keyword>
<feature type="transmembrane region" description="Helical" evidence="1">
    <location>
        <begin position="27"/>
        <end position="47"/>
    </location>
</feature>
<evidence type="ECO:0008006" key="4">
    <source>
        <dbReference type="Google" id="ProtNLM"/>
    </source>
</evidence>
<sequence length="147" mass="15420">MTARPPRRRPWHAPTRGWPARLRARRAAWLALAVVPAFGLLPVACWLGMHGPVGLACKVGVVCLLYLAGVALHARTLSGQRGRMASAGFHGAAYVGATLLEPWLAIPFGLYLARAMVLPTRALSLRAVGGIEATGAAVLGATLLLAV</sequence>